<organism evidence="2 3">
    <name type="scientific">Paenibacillus soyae</name>
    <dbReference type="NCBI Taxonomy" id="2969249"/>
    <lineage>
        <taxon>Bacteria</taxon>
        <taxon>Bacillati</taxon>
        <taxon>Bacillota</taxon>
        <taxon>Bacilli</taxon>
        <taxon>Bacillales</taxon>
        <taxon>Paenibacillaceae</taxon>
        <taxon>Paenibacillus</taxon>
    </lineage>
</organism>
<dbReference type="EMBL" id="JANIPJ010000004">
    <property type="protein sequence ID" value="MCR2803618.1"/>
    <property type="molecule type" value="Genomic_DNA"/>
</dbReference>
<name>A0A9X2S9J4_9BACL</name>
<dbReference type="Pfam" id="PF13302">
    <property type="entry name" value="Acetyltransf_3"/>
    <property type="match status" value="1"/>
</dbReference>
<dbReference type="RefSeq" id="WP_257444080.1">
    <property type="nucleotide sequence ID" value="NZ_JANIPJ010000004.1"/>
</dbReference>
<dbReference type="InterPro" id="IPR000182">
    <property type="entry name" value="GNAT_dom"/>
</dbReference>
<keyword evidence="3" id="KW-1185">Reference proteome</keyword>
<evidence type="ECO:0000313" key="3">
    <source>
        <dbReference type="Proteomes" id="UP001141950"/>
    </source>
</evidence>
<evidence type="ECO:0000259" key="1">
    <source>
        <dbReference type="Pfam" id="PF13302"/>
    </source>
</evidence>
<gene>
    <name evidence="2" type="ORF">NQZ67_06935</name>
</gene>
<reference evidence="2" key="1">
    <citation type="submission" date="2022-08" db="EMBL/GenBank/DDBJ databases">
        <title>The genomic sequence of strain Paenibacillus sp. SCIV0701.</title>
        <authorList>
            <person name="Zhao H."/>
        </authorList>
    </citation>
    <scope>NUCLEOTIDE SEQUENCE</scope>
    <source>
        <strain evidence="2">SCIV0701</strain>
    </source>
</reference>
<dbReference type="PANTHER" id="PTHR43610:SF1">
    <property type="entry name" value="N-ACETYLTRANSFERASE DOMAIN-CONTAINING PROTEIN"/>
    <property type="match status" value="1"/>
</dbReference>
<evidence type="ECO:0000313" key="2">
    <source>
        <dbReference type="EMBL" id="MCR2803618.1"/>
    </source>
</evidence>
<dbReference type="AlphaFoldDB" id="A0A9X2S9J4"/>
<feature type="domain" description="N-acetyltransferase" evidence="1">
    <location>
        <begin position="10"/>
        <end position="149"/>
    </location>
</feature>
<sequence length="193" mass="22232">MIVNPLEGSRVLLIPMEDSHAEALYQCSRSPHIWERLPVKVQSLEQMKEFVAQALEGKKRGDEFPFVVWDKSQGRIVGTTRYLRIAAAHRNLNIGWTWYSEDVWRTSVNTECKYLLLRHAFEQWGAVRVELITTTVHSRSQAAIERLGAVREGVLRQKYNGMDYVVFSMIDKEWPEKKDRLEGMLAGAGRPAT</sequence>
<dbReference type="GO" id="GO:0016747">
    <property type="term" value="F:acyltransferase activity, transferring groups other than amino-acyl groups"/>
    <property type="evidence" value="ECO:0007669"/>
    <property type="project" value="InterPro"/>
</dbReference>
<comment type="caution">
    <text evidence="2">The sequence shown here is derived from an EMBL/GenBank/DDBJ whole genome shotgun (WGS) entry which is preliminary data.</text>
</comment>
<proteinExistence type="predicted"/>
<dbReference type="InterPro" id="IPR016181">
    <property type="entry name" value="Acyl_CoA_acyltransferase"/>
</dbReference>
<dbReference type="SUPFAM" id="SSF55729">
    <property type="entry name" value="Acyl-CoA N-acyltransferases (Nat)"/>
    <property type="match status" value="1"/>
</dbReference>
<dbReference type="Proteomes" id="UP001141950">
    <property type="component" value="Unassembled WGS sequence"/>
</dbReference>
<dbReference type="PANTHER" id="PTHR43610">
    <property type="entry name" value="BLL6696 PROTEIN"/>
    <property type="match status" value="1"/>
</dbReference>
<dbReference type="Gene3D" id="3.40.630.30">
    <property type="match status" value="1"/>
</dbReference>
<accession>A0A9X2S9J4</accession>
<protein>
    <submittedName>
        <fullName evidence="2">GNAT family N-acetyltransferase</fullName>
    </submittedName>
</protein>